<proteinExistence type="predicted"/>
<keyword evidence="3" id="KW-1185">Reference proteome</keyword>
<dbReference type="Proteomes" id="UP000249304">
    <property type="component" value="Unassembled WGS sequence"/>
</dbReference>
<reference evidence="2 3" key="1">
    <citation type="submission" date="2018-01" db="EMBL/GenBank/DDBJ databases">
        <title>Draft genome sequence of Nonomuraea sp. KC333.</title>
        <authorList>
            <person name="Sahin N."/>
            <person name="Saygin H."/>
            <person name="Ay H."/>
        </authorList>
    </citation>
    <scope>NUCLEOTIDE SEQUENCE [LARGE SCALE GENOMIC DNA]</scope>
    <source>
        <strain evidence="2 3">KC333</strain>
    </source>
</reference>
<evidence type="ECO:0000259" key="1">
    <source>
        <dbReference type="Pfam" id="PF19802"/>
    </source>
</evidence>
<dbReference type="OrthoDB" id="4626810at2"/>
<dbReference type="InterPro" id="IPR046252">
    <property type="entry name" value="DUF6285"/>
</dbReference>
<comment type="caution">
    <text evidence="2">The sequence shown here is derived from an EMBL/GenBank/DDBJ whole genome shotgun (WGS) entry which is preliminary data.</text>
</comment>
<evidence type="ECO:0000313" key="2">
    <source>
        <dbReference type="EMBL" id="PZG07933.1"/>
    </source>
</evidence>
<accession>A0A2W2DAP9</accession>
<protein>
    <recommendedName>
        <fullName evidence="1">DUF6285 domain-containing protein</fullName>
    </recommendedName>
</protein>
<dbReference type="RefSeq" id="WP_111184237.1">
    <property type="nucleotide sequence ID" value="NZ_POUD01000279.1"/>
</dbReference>
<dbReference type="Pfam" id="PF19802">
    <property type="entry name" value="DUF6285"/>
    <property type="match status" value="1"/>
</dbReference>
<gene>
    <name evidence="2" type="ORF">C1J01_39770</name>
</gene>
<sequence length="116" mass="12423">MTRTEPHDVPTAAELVAAVRDFLQSDVLPAVEGRVRYHTRVAVNVLGMVERELELGPAQAAEHAARLAELGVADDAELAAAIREGRVPDDGPLLAVLEQAVRAKLKVANPGYLTHD</sequence>
<name>A0A2W2DAP9_9ACTN</name>
<feature type="domain" description="DUF6285" evidence="1">
    <location>
        <begin position="29"/>
        <end position="112"/>
    </location>
</feature>
<dbReference type="EMBL" id="POUD01000279">
    <property type="protein sequence ID" value="PZG07933.1"/>
    <property type="molecule type" value="Genomic_DNA"/>
</dbReference>
<organism evidence="2 3">
    <name type="scientific">Nonomuraea aridisoli</name>
    <dbReference type="NCBI Taxonomy" id="2070368"/>
    <lineage>
        <taxon>Bacteria</taxon>
        <taxon>Bacillati</taxon>
        <taxon>Actinomycetota</taxon>
        <taxon>Actinomycetes</taxon>
        <taxon>Streptosporangiales</taxon>
        <taxon>Streptosporangiaceae</taxon>
        <taxon>Nonomuraea</taxon>
    </lineage>
</organism>
<dbReference type="AlphaFoldDB" id="A0A2W2DAP9"/>
<evidence type="ECO:0000313" key="3">
    <source>
        <dbReference type="Proteomes" id="UP000249304"/>
    </source>
</evidence>